<organism evidence="2 3">
    <name type="scientific">Mucuna pruriens</name>
    <name type="common">Velvet bean</name>
    <name type="synonym">Dolichos pruriens</name>
    <dbReference type="NCBI Taxonomy" id="157652"/>
    <lineage>
        <taxon>Eukaryota</taxon>
        <taxon>Viridiplantae</taxon>
        <taxon>Streptophyta</taxon>
        <taxon>Embryophyta</taxon>
        <taxon>Tracheophyta</taxon>
        <taxon>Spermatophyta</taxon>
        <taxon>Magnoliopsida</taxon>
        <taxon>eudicotyledons</taxon>
        <taxon>Gunneridae</taxon>
        <taxon>Pentapetalae</taxon>
        <taxon>rosids</taxon>
        <taxon>fabids</taxon>
        <taxon>Fabales</taxon>
        <taxon>Fabaceae</taxon>
        <taxon>Papilionoideae</taxon>
        <taxon>50 kb inversion clade</taxon>
        <taxon>NPAAA clade</taxon>
        <taxon>indigoferoid/millettioid clade</taxon>
        <taxon>Phaseoleae</taxon>
        <taxon>Mucuna</taxon>
    </lineage>
</organism>
<gene>
    <name evidence="2" type="ORF">CR513_09591</name>
</gene>
<name>A0A371HUJ6_MUCPR</name>
<keyword evidence="3" id="KW-1185">Reference proteome</keyword>
<feature type="compositionally biased region" description="Basic and acidic residues" evidence="1">
    <location>
        <begin position="87"/>
        <end position="96"/>
    </location>
</feature>
<feature type="region of interest" description="Disordered" evidence="1">
    <location>
        <begin position="83"/>
        <end position="108"/>
    </location>
</feature>
<evidence type="ECO:0000313" key="2">
    <source>
        <dbReference type="EMBL" id="RDY06427.1"/>
    </source>
</evidence>
<dbReference type="Proteomes" id="UP000257109">
    <property type="component" value="Unassembled WGS sequence"/>
</dbReference>
<proteinExistence type="predicted"/>
<accession>A0A371HUJ6</accession>
<comment type="caution">
    <text evidence="2">The sequence shown here is derived from an EMBL/GenBank/DDBJ whole genome shotgun (WGS) entry which is preliminary data.</text>
</comment>
<evidence type="ECO:0000313" key="3">
    <source>
        <dbReference type="Proteomes" id="UP000257109"/>
    </source>
</evidence>
<reference evidence="2" key="1">
    <citation type="submission" date="2018-05" db="EMBL/GenBank/DDBJ databases">
        <title>Draft genome of Mucuna pruriens seed.</title>
        <authorList>
            <person name="Nnadi N.E."/>
            <person name="Vos R."/>
            <person name="Hasami M.H."/>
            <person name="Devisetty U.K."/>
            <person name="Aguiy J.C."/>
        </authorList>
    </citation>
    <scope>NUCLEOTIDE SEQUENCE [LARGE SCALE GENOMIC DNA]</scope>
    <source>
        <strain evidence="2">JCA_2017</strain>
    </source>
</reference>
<protein>
    <submittedName>
        <fullName evidence="2">Uncharacterized protein</fullName>
    </submittedName>
</protein>
<dbReference type="EMBL" id="QJKJ01001689">
    <property type="protein sequence ID" value="RDY06427.1"/>
    <property type="molecule type" value="Genomic_DNA"/>
</dbReference>
<dbReference type="AlphaFoldDB" id="A0A371HUJ6"/>
<evidence type="ECO:0000256" key="1">
    <source>
        <dbReference type="SAM" id="MobiDB-lite"/>
    </source>
</evidence>
<feature type="non-terminal residue" evidence="2">
    <location>
        <position position="1"/>
    </location>
</feature>
<sequence length="129" mass="14750">MAVLKRTTSSHRRGNSYKLEATNLCLILDVGFPADFKTLEFDKYKGISCPRHTFMTTNYGFEDQAPNVQSNPLPAHRNVAINTISHDSNKRAEKINGRQRKGSTTKHVVNPSNRLRTYNRPRTYNRQNG</sequence>